<sequence>MEVNGGADTHLQPVEVNGGADIHLQPVEEPMPEQWQLIRAEVCWRDTDAHNVALSRSWPQTFRFPNPSALQLLIPELNLQGREIHGQEQGPWCRAMNSRVESQLLFMKKKEKCCFIHGLSTTVGDGILDCMDLGLDQAKQSQFPQPLLIRLVLQTLHQLRCPSLDTLQHLNVSLVVGGPKLNTVFEVRPHQCRVQGHDHFPAPAGHTIPDTSQDAIGFLGHVGTLLADTQPAIDQHPQVRFHWAPFQPLFPKPVALHEPFYPQADNTPTQLGVICKFTEGALDPLVQIIDKDMKQNWPQHRALGDTTCDRPPTGVNSIHHNSLGPAIQPVFYPGKGTVNQSPKQARPLRKSEVTVLLTPLLTSPGIKNFPFVMTMPKTASSCHMTHKSFSVHKQEAKNHRITESQNHRIIEWFWLEGTFKGHPVQSPCNEQGHLQLDQVAQSPIQPDLDCLQGWGIHHLSGKPVPVFHHPHLLKGRNKVCTEPSFLQDEETQLFQPFFIGEAVHPSNHFCGPPLDPLQQVYVFPVLETPELDTVLQGTVGFLGFERTLSAHVQLFIQQYSQVLLCRATFNPFIFQSVLILGVALTHVQDLALGLVEPHKVHMGPLLQLVQVSLDGISSLRCVNCTTQLGVICKLAEGALNPTVYVIDEAIKQ</sequence>
<organism evidence="2 3">
    <name type="scientific">Mycteria americana</name>
    <name type="common">Wood stork</name>
    <dbReference type="NCBI Taxonomy" id="33587"/>
    <lineage>
        <taxon>Eukaryota</taxon>
        <taxon>Metazoa</taxon>
        <taxon>Chordata</taxon>
        <taxon>Craniata</taxon>
        <taxon>Vertebrata</taxon>
        <taxon>Euteleostomi</taxon>
        <taxon>Archelosauria</taxon>
        <taxon>Archosauria</taxon>
        <taxon>Dinosauria</taxon>
        <taxon>Saurischia</taxon>
        <taxon>Theropoda</taxon>
        <taxon>Coelurosauria</taxon>
        <taxon>Aves</taxon>
        <taxon>Neognathae</taxon>
        <taxon>Neoaves</taxon>
        <taxon>Aequornithes</taxon>
        <taxon>Ciconiiformes</taxon>
        <taxon>Ciconiidae</taxon>
        <taxon>Mycteria</taxon>
    </lineage>
</organism>
<feature type="region of interest" description="Disordered" evidence="1">
    <location>
        <begin position="1"/>
        <end position="20"/>
    </location>
</feature>
<evidence type="ECO:0000313" key="2">
    <source>
        <dbReference type="EMBL" id="KAK4825368.1"/>
    </source>
</evidence>
<comment type="caution">
    <text evidence="2">The sequence shown here is derived from an EMBL/GenBank/DDBJ whole genome shotgun (WGS) entry which is preliminary data.</text>
</comment>
<accession>A0AAN7PFS2</accession>
<dbReference type="EMBL" id="JAUNZN010000003">
    <property type="protein sequence ID" value="KAK4825368.1"/>
    <property type="molecule type" value="Genomic_DNA"/>
</dbReference>
<gene>
    <name evidence="2" type="ORF">QYF61_027121</name>
</gene>
<evidence type="ECO:0000256" key="1">
    <source>
        <dbReference type="SAM" id="MobiDB-lite"/>
    </source>
</evidence>
<evidence type="ECO:0000313" key="3">
    <source>
        <dbReference type="Proteomes" id="UP001333110"/>
    </source>
</evidence>
<keyword evidence="3" id="KW-1185">Reference proteome</keyword>
<reference evidence="2 3" key="1">
    <citation type="journal article" date="2023" name="J. Hered.">
        <title>Chromosome-level genome of the wood stork (Mycteria americana) provides insight into avian chromosome evolution.</title>
        <authorList>
            <person name="Flamio R. Jr."/>
            <person name="Ramstad K.M."/>
        </authorList>
    </citation>
    <scope>NUCLEOTIDE SEQUENCE [LARGE SCALE GENOMIC DNA]</scope>
    <source>
        <strain evidence="2">JAX WOST 10</strain>
    </source>
</reference>
<dbReference type="Proteomes" id="UP001333110">
    <property type="component" value="Unassembled WGS sequence"/>
</dbReference>
<protein>
    <submittedName>
        <fullName evidence="2">Uncharacterized protein</fullName>
    </submittedName>
</protein>
<proteinExistence type="predicted"/>
<dbReference type="AlphaFoldDB" id="A0AAN7PFS2"/>
<name>A0AAN7PFS2_MYCAM</name>